<feature type="signal peptide" evidence="2">
    <location>
        <begin position="1"/>
        <end position="22"/>
    </location>
</feature>
<dbReference type="Proteomes" id="UP000818323">
    <property type="component" value="Unassembled WGS sequence"/>
</dbReference>
<keyword evidence="4" id="KW-1185">Reference proteome</keyword>
<feature type="chain" id="PRO_5046442511" evidence="2">
    <location>
        <begin position="23"/>
        <end position="170"/>
    </location>
</feature>
<accession>A0ABW9Z0K3</accession>
<evidence type="ECO:0000256" key="1">
    <source>
        <dbReference type="SAM" id="MobiDB-lite"/>
    </source>
</evidence>
<dbReference type="EMBL" id="JAAAXJ010000010">
    <property type="protein sequence ID" value="NBJ26176.1"/>
    <property type="molecule type" value="Genomic_DNA"/>
</dbReference>
<feature type="compositionally biased region" description="Low complexity" evidence="1">
    <location>
        <begin position="39"/>
        <end position="53"/>
    </location>
</feature>
<proteinExistence type="predicted"/>
<feature type="compositionally biased region" description="Polar residues" evidence="1">
    <location>
        <begin position="68"/>
        <end position="80"/>
    </location>
</feature>
<protein>
    <submittedName>
        <fullName evidence="3">Uncharacterized protein</fullName>
    </submittedName>
</protein>
<keyword evidence="2" id="KW-0732">Signal</keyword>
<feature type="compositionally biased region" description="Gly residues" evidence="1">
    <location>
        <begin position="25"/>
        <end position="38"/>
    </location>
</feature>
<gene>
    <name evidence="3" type="ORF">GR303_17675</name>
</gene>
<feature type="region of interest" description="Disordered" evidence="1">
    <location>
        <begin position="20"/>
        <end position="158"/>
    </location>
</feature>
<reference evidence="3 4" key="1">
    <citation type="submission" date="2020-01" db="EMBL/GenBank/DDBJ databases">
        <title>Microvirga sp. nov., an arsenate reduction bacterium isolated from Tibet hotspring sediments.</title>
        <authorList>
            <person name="Yuan C.-G."/>
        </authorList>
    </citation>
    <scope>NUCLEOTIDE SEQUENCE [LARGE SCALE GENOMIC DNA]</scope>
    <source>
        <strain evidence="3 4">SYSU G3D203</strain>
    </source>
</reference>
<evidence type="ECO:0000313" key="4">
    <source>
        <dbReference type="Proteomes" id="UP000818323"/>
    </source>
</evidence>
<feature type="compositionally biased region" description="Basic and acidic residues" evidence="1">
    <location>
        <begin position="142"/>
        <end position="158"/>
    </location>
</feature>
<organism evidence="3 4">
    <name type="scientific">Microvirga arsenatis</name>
    <dbReference type="NCBI Taxonomy" id="2692265"/>
    <lineage>
        <taxon>Bacteria</taxon>
        <taxon>Pseudomonadati</taxon>
        <taxon>Pseudomonadota</taxon>
        <taxon>Alphaproteobacteria</taxon>
        <taxon>Hyphomicrobiales</taxon>
        <taxon>Methylobacteriaceae</taxon>
        <taxon>Microvirga</taxon>
    </lineage>
</organism>
<name>A0ABW9Z0K3_9HYPH</name>
<evidence type="ECO:0000313" key="3">
    <source>
        <dbReference type="EMBL" id="NBJ26176.1"/>
    </source>
</evidence>
<sequence>MRHLTLPAALTAACLTAGAAWAQSSGGGSGSSGGGAGGTSSSTAAPATGSATSPDGTNRSMRPPVQASPGTTGTLENRTGPNDGVTGDAATGGSTAPRGSQGSTGAATTNANRSSGDPETTGGVSGTSRLQPGERSAVSPSAREEELFREGEQLEQRARQGICSECGAQP</sequence>
<feature type="compositionally biased region" description="Polar residues" evidence="1">
    <location>
        <begin position="92"/>
        <end position="118"/>
    </location>
</feature>
<evidence type="ECO:0000256" key="2">
    <source>
        <dbReference type="SAM" id="SignalP"/>
    </source>
</evidence>
<dbReference type="RefSeq" id="WP_161724385.1">
    <property type="nucleotide sequence ID" value="NZ_JAAAXI010000012.1"/>
</dbReference>
<comment type="caution">
    <text evidence="3">The sequence shown here is derived from an EMBL/GenBank/DDBJ whole genome shotgun (WGS) entry which is preliminary data.</text>
</comment>